<name>A0A7T7CAB7_9BACI</name>
<proteinExistence type="predicted"/>
<evidence type="ECO:0000313" key="2">
    <source>
        <dbReference type="Proteomes" id="UP000595823"/>
    </source>
</evidence>
<accession>A0A7T7CAB7</accession>
<protein>
    <submittedName>
        <fullName evidence="1">Uncharacterized protein</fullName>
    </submittedName>
</protein>
<gene>
    <name evidence="1" type="ORF">HUG15_03325</name>
</gene>
<reference evidence="1 2" key="1">
    <citation type="submission" date="2020-06" db="EMBL/GenBank/DDBJ databases">
        <title>Genomic analysis of Salicibibacter sp. NKC5-3.</title>
        <authorList>
            <person name="Oh Y.J."/>
        </authorList>
    </citation>
    <scope>NUCLEOTIDE SEQUENCE [LARGE SCALE GENOMIC DNA]</scope>
    <source>
        <strain evidence="1 2">NKC5-3</strain>
    </source>
</reference>
<dbReference type="KEGG" id="scia:HUG15_03325"/>
<sequence>MVQSNTLLDVFKSFISIEEIETILRSHDYDEVGRRWKGPDHIFFWLLVSSEQWQNYRDSENKLKFEPNLNTVVHTVLAKKARILPYEAVKEILEF</sequence>
<organism evidence="1 2">
    <name type="scientific">Salicibibacter cibarius</name>
    <dbReference type="NCBI Taxonomy" id="2743000"/>
    <lineage>
        <taxon>Bacteria</taxon>
        <taxon>Bacillati</taxon>
        <taxon>Bacillota</taxon>
        <taxon>Bacilli</taxon>
        <taxon>Bacillales</taxon>
        <taxon>Bacillaceae</taxon>
        <taxon>Salicibibacter</taxon>
    </lineage>
</organism>
<evidence type="ECO:0000313" key="1">
    <source>
        <dbReference type="EMBL" id="QQK74732.1"/>
    </source>
</evidence>
<dbReference type="RefSeq" id="WP_200127013.1">
    <property type="nucleotide sequence ID" value="NZ_CP054705.1"/>
</dbReference>
<dbReference type="EMBL" id="CP054705">
    <property type="protein sequence ID" value="QQK74732.1"/>
    <property type="molecule type" value="Genomic_DNA"/>
</dbReference>
<keyword evidence="2" id="KW-1185">Reference proteome</keyword>
<dbReference type="Proteomes" id="UP000595823">
    <property type="component" value="Chromosome"/>
</dbReference>
<dbReference type="AlphaFoldDB" id="A0A7T7CAB7"/>